<dbReference type="PANTHER" id="PTHR30346:SF28">
    <property type="entry name" value="HTH-TYPE TRANSCRIPTIONAL REGULATOR CYNR"/>
    <property type="match status" value="1"/>
</dbReference>
<evidence type="ECO:0000313" key="8">
    <source>
        <dbReference type="Proteomes" id="UP001379945"/>
    </source>
</evidence>
<evidence type="ECO:0000256" key="1">
    <source>
        <dbReference type="ARBA" id="ARBA00009437"/>
    </source>
</evidence>
<evidence type="ECO:0000313" key="7">
    <source>
        <dbReference type="EMBL" id="MEK8046681.1"/>
    </source>
</evidence>
<dbReference type="Gene3D" id="3.40.190.290">
    <property type="match status" value="1"/>
</dbReference>
<dbReference type="EMBL" id="JBBUTI010000006">
    <property type="protein sequence ID" value="MEK8046681.1"/>
    <property type="molecule type" value="Genomic_DNA"/>
</dbReference>
<dbReference type="InterPro" id="IPR000847">
    <property type="entry name" value="LysR_HTH_N"/>
</dbReference>
<comment type="caution">
    <text evidence="7">The sequence shown here is derived from an EMBL/GenBank/DDBJ whole genome shotgun (WGS) entry which is preliminary data.</text>
</comment>
<keyword evidence="2" id="KW-0805">Transcription regulation</keyword>
<dbReference type="InterPro" id="IPR005119">
    <property type="entry name" value="LysR_subst-bd"/>
</dbReference>
<dbReference type="PROSITE" id="PS50931">
    <property type="entry name" value="HTH_LYSR"/>
    <property type="match status" value="1"/>
</dbReference>
<dbReference type="InterPro" id="IPR036390">
    <property type="entry name" value="WH_DNA-bd_sf"/>
</dbReference>
<dbReference type="CDD" id="cd05466">
    <property type="entry name" value="PBP2_LTTR_substrate"/>
    <property type="match status" value="1"/>
</dbReference>
<dbReference type="Pfam" id="PF00126">
    <property type="entry name" value="HTH_1"/>
    <property type="match status" value="1"/>
</dbReference>
<dbReference type="SUPFAM" id="SSF53850">
    <property type="entry name" value="Periplasmic binding protein-like II"/>
    <property type="match status" value="1"/>
</dbReference>
<name>A0ABU9C703_9BURK</name>
<reference evidence="7 8" key="1">
    <citation type="submission" date="2024-04" db="EMBL/GenBank/DDBJ databases">
        <title>Novel species of the genus Ideonella isolated from streams.</title>
        <authorList>
            <person name="Lu H."/>
        </authorList>
    </citation>
    <scope>NUCLEOTIDE SEQUENCE [LARGE SCALE GENOMIC DNA]</scope>
    <source>
        <strain evidence="7 8">LYT19W</strain>
    </source>
</reference>
<dbReference type="SUPFAM" id="SSF46785">
    <property type="entry name" value="Winged helix' DNA-binding domain"/>
    <property type="match status" value="1"/>
</dbReference>
<proteinExistence type="inferred from homology"/>
<organism evidence="7 8">
    <name type="scientific">Ideonella margarita</name>
    <dbReference type="NCBI Taxonomy" id="2984191"/>
    <lineage>
        <taxon>Bacteria</taxon>
        <taxon>Pseudomonadati</taxon>
        <taxon>Pseudomonadota</taxon>
        <taxon>Betaproteobacteria</taxon>
        <taxon>Burkholderiales</taxon>
        <taxon>Sphaerotilaceae</taxon>
        <taxon>Ideonella</taxon>
    </lineage>
</organism>
<gene>
    <name evidence="7" type="ORF">AACH00_10005</name>
</gene>
<dbReference type="RefSeq" id="WP_341398980.1">
    <property type="nucleotide sequence ID" value="NZ_JBBUTI010000006.1"/>
</dbReference>
<comment type="similarity">
    <text evidence="1">Belongs to the LysR transcriptional regulatory family.</text>
</comment>
<evidence type="ECO:0000259" key="6">
    <source>
        <dbReference type="PROSITE" id="PS50931"/>
    </source>
</evidence>
<evidence type="ECO:0000256" key="5">
    <source>
        <dbReference type="SAM" id="MobiDB-lite"/>
    </source>
</evidence>
<evidence type="ECO:0000256" key="2">
    <source>
        <dbReference type="ARBA" id="ARBA00023015"/>
    </source>
</evidence>
<dbReference type="Proteomes" id="UP001379945">
    <property type="component" value="Unassembled WGS sequence"/>
</dbReference>
<evidence type="ECO:0000256" key="4">
    <source>
        <dbReference type="ARBA" id="ARBA00023163"/>
    </source>
</evidence>
<keyword evidence="4" id="KW-0804">Transcription</keyword>
<feature type="domain" description="HTH lysR-type" evidence="6">
    <location>
        <begin position="3"/>
        <end position="60"/>
    </location>
</feature>
<keyword evidence="8" id="KW-1185">Reference proteome</keyword>
<keyword evidence="3" id="KW-0238">DNA-binding</keyword>
<dbReference type="Gene3D" id="1.10.10.10">
    <property type="entry name" value="Winged helix-like DNA-binding domain superfamily/Winged helix DNA-binding domain"/>
    <property type="match status" value="1"/>
</dbReference>
<dbReference type="PANTHER" id="PTHR30346">
    <property type="entry name" value="TRANSCRIPTIONAL DUAL REGULATOR HCAR-RELATED"/>
    <property type="match status" value="1"/>
</dbReference>
<sequence length="332" mass="35224">MTPDLRQLQALLAVATHGTLGRAADALHCSATAVSMQLTGLQHRLGVTLLRRTGRGLALTPEGEQLLPMARDAVEAVARLSAMAAGQQAGQTTRSAGSPTVPVVLGTILDPAALRLGEFLHAVRQQGPQLHPELRHGVSGWVQREVREGQLHAGFCLGQPDATRLRVQRLATVRYVVVAPRGWQSRLHGRGWDALAELPWIDTPRDSVHHQLLQPVFKAAGTRRHTVARVDQEASMMDLVKAGFGLSLAREAVALREADQAGVAISRQHALDTALNLVARPASAMSTDLAEAADAVNVLFDVAATVWQPGPLPGKPARALSVPGETPAPGTA</sequence>
<protein>
    <submittedName>
        <fullName evidence="7">LysR family transcriptional regulator</fullName>
    </submittedName>
</protein>
<feature type="region of interest" description="Disordered" evidence="5">
    <location>
        <begin position="313"/>
        <end position="332"/>
    </location>
</feature>
<dbReference type="Pfam" id="PF03466">
    <property type="entry name" value="LysR_substrate"/>
    <property type="match status" value="1"/>
</dbReference>
<accession>A0ABU9C703</accession>
<dbReference type="InterPro" id="IPR036388">
    <property type="entry name" value="WH-like_DNA-bd_sf"/>
</dbReference>
<evidence type="ECO:0000256" key="3">
    <source>
        <dbReference type="ARBA" id="ARBA00023125"/>
    </source>
</evidence>